<feature type="domain" description="Glycosyltransferase RgtA/B/C/D-like" evidence="10">
    <location>
        <begin position="273"/>
        <end position="415"/>
    </location>
</feature>
<evidence type="ECO:0000256" key="4">
    <source>
        <dbReference type="ARBA" id="ARBA00022679"/>
    </source>
</evidence>
<name>A0ABY4QY38_9ACTN</name>
<accession>A0ABY4QY38</accession>
<dbReference type="RefSeq" id="WP_249771444.1">
    <property type="nucleotide sequence ID" value="NZ_CP097332.1"/>
</dbReference>
<keyword evidence="5 9" id="KW-0812">Transmembrane</keyword>
<evidence type="ECO:0000256" key="9">
    <source>
        <dbReference type="SAM" id="Phobius"/>
    </source>
</evidence>
<evidence type="ECO:0000256" key="7">
    <source>
        <dbReference type="ARBA" id="ARBA00023136"/>
    </source>
</evidence>
<feature type="transmembrane region" description="Helical" evidence="9">
    <location>
        <begin position="269"/>
        <end position="295"/>
    </location>
</feature>
<feature type="transmembrane region" description="Helical" evidence="9">
    <location>
        <begin position="118"/>
        <end position="137"/>
    </location>
</feature>
<proteinExistence type="predicted"/>
<dbReference type="GO" id="GO:0016757">
    <property type="term" value="F:glycosyltransferase activity"/>
    <property type="evidence" value="ECO:0007669"/>
    <property type="project" value="UniProtKB-KW"/>
</dbReference>
<feature type="transmembrane region" description="Helical" evidence="9">
    <location>
        <begin position="401"/>
        <end position="421"/>
    </location>
</feature>
<evidence type="ECO:0000256" key="2">
    <source>
        <dbReference type="ARBA" id="ARBA00022475"/>
    </source>
</evidence>
<evidence type="ECO:0000313" key="12">
    <source>
        <dbReference type="Proteomes" id="UP001056336"/>
    </source>
</evidence>
<feature type="transmembrane region" description="Helical" evidence="9">
    <location>
        <begin position="23"/>
        <end position="44"/>
    </location>
</feature>
<protein>
    <submittedName>
        <fullName evidence="11">Glycosyltransferase family 39 protein</fullName>
        <ecNumber evidence="11">2.4.-.-</ecNumber>
    </submittedName>
</protein>
<dbReference type="EC" id="2.4.-.-" evidence="11"/>
<reference evidence="11" key="1">
    <citation type="journal article" date="2018" name="Int. J. Syst. Evol. Microbiol.">
        <title>Jatrophihabitans telluris sp. nov., isolated from sediment soil of lava forest wetlands and the emended description of the genus Jatrophihabitans.</title>
        <authorList>
            <person name="Lee K.C."/>
            <person name="Suh M.K."/>
            <person name="Eom M.K."/>
            <person name="Kim K.K."/>
            <person name="Kim J.S."/>
            <person name="Kim D.S."/>
            <person name="Ko S.H."/>
            <person name="Shin Y.K."/>
            <person name="Lee J.S."/>
        </authorList>
    </citation>
    <scope>NUCLEOTIDE SEQUENCE</scope>
    <source>
        <strain evidence="11">N237</strain>
    </source>
</reference>
<feature type="transmembrane region" description="Helical" evidence="9">
    <location>
        <begin position="568"/>
        <end position="589"/>
    </location>
</feature>
<evidence type="ECO:0000256" key="6">
    <source>
        <dbReference type="ARBA" id="ARBA00022989"/>
    </source>
</evidence>
<feature type="transmembrane region" description="Helical" evidence="9">
    <location>
        <begin position="143"/>
        <end position="161"/>
    </location>
</feature>
<evidence type="ECO:0000256" key="5">
    <source>
        <dbReference type="ARBA" id="ARBA00022692"/>
    </source>
</evidence>
<evidence type="ECO:0000313" key="11">
    <source>
        <dbReference type="EMBL" id="UQX88187.1"/>
    </source>
</evidence>
<feature type="transmembrane region" description="Helical" evidence="9">
    <location>
        <begin position="487"/>
        <end position="505"/>
    </location>
</feature>
<feature type="transmembrane region" description="Helical" evidence="9">
    <location>
        <begin position="304"/>
        <end position="321"/>
    </location>
</feature>
<comment type="subcellular location">
    <subcellularLocation>
        <location evidence="1">Cell membrane</location>
        <topology evidence="1">Multi-pass membrane protein</topology>
    </subcellularLocation>
</comment>
<keyword evidence="4 11" id="KW-0808">Transferase</keyword>
<keyword evidence="3 11" id="KW-0328">Glycosyltransferase</keyword>
<dbReference type="PANTHER" id="PTHR33908">
    <property type="entry name" value="MANNOSYLTRANSFERASE YKCB-RELATED"/>
    <property type="match status" value="1"/>
</dbReference>
<gene>
    <name evidence="11" type="ORF">M6D93_18135</name>
</gene>
<sequence>MGLLTTEPRARHRPVRSASASPVGRGLGSLVGAAFAVFLGWVLWRTVEKSHADGGPLAARRLVATFARHLSHGLPRGLGTALLVVLCCVGLCLPGWAVVRRLHVPLDGLVERVLVAQLLGLLCYLPMVLLGGTYLGLGPKRCALAYLITIGAGLVGLAPEVRRRLSHRGVQSAPVRPRTSTGGRLPRLLDKPSPHTMLVGLLAAVLAAELYLVLTAALVYEAGFDARWYHLGVPQHYVAHGSFYNSVRVDSIAITGSTFYQEILYTPALSVFGITGAKAVSFLMLPLLLGVGYVITRRLTASRIAGLVAAILLAGVPVVTWEATTTGNDLLCAVAASLSIYLMQRWYGRPSLGLLAAAMLLAGLATGTKVFGFVSVLAAALLIGAALVRDRRSGRGPGWRPVRSCTVGLIALAVACLPWWIRSAAMTGNPVFPALNGIFHSGYWSPTSNETLGIAPTPTVSQTLADLFRVPWDDLMSNPRAATVPHTVQWGFVVVLGLPLLLLTLAVRSRAAGSDLGSARGVLVLSVAFCYGIYGGLTRYMLVAIVWLIALVVLAVQDLWRHRRALTWVPATAAALVVVTIAGGGAPVVNTALPGMTDSDHTFGVVYYDWNYLYSHRTITELYLAQLPVVRFINAHLTASDKILADSILLSTYLYLRPHLFSGWAYDSPRARGEWDLCSHDALSQLHQAGVTYVSLTPGELTAVQTSPLYAHLSRVYVGPEADLYKVDPTVPSADGRPARDIPRCVVTR</sequence>
<dbReference type="EMBL" id="CP097332">
    <property type="protein sequence ID" value="UQX88187.1"/>
    <property type="molecule type" value="Genomic_DNA"/>
</dbReference>
<feature type="region of interest" description="Disordered" evidence="8">
    <location>
        <begin position="1"/>
        <end position="23"/>
    </location>
</feature>
<keyword evidence="6 9" id="KW-1133">Transmembrane helix</keyword>
<evidence type="ECO:0000256" key="1">
    <source>
        <dbReference type="ARBA" id="ARBA00004651"/>
    </source>
</evidence>
<keyword evidence="2" id="KW-1003">Cell membrane</keyword>
<evidence type="ECO:0000256" key="3">
    <source>
        <dbReference type="ARBA" id="ARBA00022676"/>
    </source>
</evidence>
<keyword evidence="7 9" id="KW-0472">Membrane</keyword>
<evidence type="ECO:0000256" key="8">
    <source>
        <dbReference type="SAM" id="MobiDB-lite"/>
    </source>
</evidence>
<feature type="transmembrane region" description="Helical" evidence="9">
    <location>
        <begin position="78"/>
        <end position="98"/>
    </location>
</feature>
<dbReference type="InterPro" id="IPR038731">
    <property type="entry name" value="RgtA/B/C-like"/>
</dbReference>
<dbReference type="InterPro" id="IPR050297">
    <property type="entry name" value="LipidA_mod_glycosyltrf_83"/>
</dbReference>
<evidence type="ECO:0000259" key="10">
    <source>
        <dbReference type="Pfam" id="PF13231"/>
    </source>
</evidence>
<feature type="transmembrane region" description="Helical" evidence="9">
    <location>
        <begin position="197"/>
        <end position="220"/>
    </location>
</feature>
<reference evidence="11" key="2">
    <citation type="submission" date="2022-05" db="EMBL/GenBank/DDBJ databases">
        <authorList>
            <person name="Kim J.-S."/>
            <person name="Lee K."/>
            <person name="Suh M."/>
            <person name="Eom M."/>
            <person name="Kim J.-S."/>
            <person name="Kim D.-S."/>
            <person name="Ko S.-H."/>
            <person name="Shin Y."/>
            <person name="Lee J.-S."/>
        </authorList>
    </citation>
    <scope>NUCLEOTIDE SEQUENCE</scope>
    <source>
        <strain evidence="11">N237</strain>
    </source>
</reference>
<feature type="transmembrane region" description="Helical" evidence="9">
    <location>
        <begin position="371"/>
        <end position="389"/>
    </location>
</feature>
<organism evidence="11 12">
    <name type="scientific">Jatrophihabitans telluris</name>
    <dbReference type="NCBI Taxonomy" id="2038343"/>
    <lineage>
        <taxon>Bacteria</taxon>
        <taxon>Bacillati</taxon>
        <taxon>Actinomycetota</taxon>
        <taxon>Actinomycetes</taxon>
        <taxon>Jatrophihabitantales</taxon>
        <taxon>Jatrophihabitantaceae</taxon>
        <taxon>Jatrophihabitans</taxon>
    </lineage>
</organism>
<dbReference type="PANTHER" id="PTHR33908:SF11">
    <property type="entry name" value="MEMBRANE PROTEIN"/>
    <property type="match status" value="1"/>
</dbReference>
<keyword evidence="12" id="KW-1185">Reference proteome</keyword>
<feature type="transmembrane region" description="Helical" evidence="9">
    <location>
        <begin position="350"/>
        <end position="365"/>
    </location>
</feature>
<dbReference type="Pfam" id="PF13231">
    <property type="entry name" value="PMT_2"/>
    <property type="match status" value="1"/>
</dbReference>
<feature type="transmembrane region" description="Helical" evidence="9">
    <location>
        <begin position="540"/>
        <end position="556"/>
    </location>
</feature>
<dbReference type="Proteomes" id="UP001056336">
    <property type="component" value="Chromosome"/>
</dbReference>